<accession>A0ABT7WE62</accession>
<keyword evidence="6" id="KW-1185">Reference proteome</keyword>
<keyword evidence="3 5" id="KW-0067">ATP-binding</keyword>
<evidence type="ECO:0000256" key="3">
    <source>
        <dbReference type="ARBA" id="ARBA00022840"/>
    </source>
</evidence>
<dbReference type="Gene3D" id="3.40.50.300">
    <property type="entry name" value="P-loop containing nucleotide triphosphate hydrolases"/>
    <property type="match status" value="1"/>
</dbReference>
<evidence type="ECO:0000313" key="6">
    <source>
        <dbReference type="Proteomes" id="UP001174839"/>
    </source>
</evidence>
<dbReference type="PROSITE" id="PS50893">
    <property type="entry name" value="ABC_TRANSPORTER_2"/>
    <property type="match status" value="1"/>
</dbReference>
<dbReference type="SUPFAM" id="SSF52540">
    <property type="entry name" value="P-loop containing nucleoside triphosphate hydrolases"/>
    <property type="match status" value="1"/>
</dbReference>
<dbReference type="InterPro" id="IPR003593">
    <property type="entry name" value="AAA+_ATPase"/>
</dbReference>
<dbReference type="GO" id="GO:0005524">
    <property type="term" value="F:ATP binding"/>
    <property type="evidence" value="ECO:0007669"/>
    <property type="project" value="UniProtKB-KW"/>
</dbReference>
<reference evidence="5" key="1">
    <citation type="submission" date="2023-06" db="EMBL/GenBank/DDBJ databases">
        <title>Robiginitalea aurantiacus sp. nov. and Algoriphagus sediminis sp. nov., isolated from coastal sediment.</title>
        <authorList>
            <person name="Zhou Z.Y."/>
            <person name="An J."/>
            <person name="Jia Y.W."/>
            <person name="Du Z.J."/>
        </authorList>
    </citation>
    <scope>NUCLEOTIDE SEQUENCE</scope>
    <source>
        <strain evidence="5">M39</strain>
    </source>
</reference>
<sequence length="333" mass="38294">MKRIFFSTMLKVRHLTFGYDKQPVLEDLSFRVSRGEYVAVMGESGCGKSTLLKLLYGALPFEEGSITWKNHPIKGPAYQLLPGGEYIKYLAQDFDLMPYATVAENISKYLSATDPEQRAARTVELMETMELEQYRDVKVQFLSGGEQQRVALARVLALRPEILLLDEPFSHIDHFRRNKLRRNLFGFLKKENISCICASHDFFDVLPFADRIMVLKDREILDLRHTDDIFEKPRTLYTAELLGEANLVPIEVLKSYASTTRNIIVYAHEFRISGKSGMPVTVKHTYYLGSHYRNYGVLDSGRGVYFDSEKPIEKGKKIFLNVSLETINKRMPI</sequence>
<evidence type="ECO:0000256" key="2">
    <source>
        <dbReference type="ARBA" id="ARBA00022741"/>
    </source>
</evidence>
<evidence type="ECO:0000313" key="5">
    <source>
        <dbReference type="EMBL" id="MDM9631195.1"/>
    </source>
</evidence>
<dbReference type="RefSeq" id="WP_289724559.1">
    <property type="nucleotide sequence ID" value="NZ_JAUDUY010000003.1"/>
</dbReference>
<dbReference type="Proteomes" id="UP001174839">
    <property type="component" value="Unassembled WGS sequence"/>
</dbReference>
<dbReference type="PANTHER" id="PTHR42781">
    <property type="entry name" value="SPERMIDINE/PUTRESCINE IMPORT ATP-BINDING PROTEIN POTA"/>
    <property type="match status" value="1"/>
</dbReference>
<dbReference type="Pfam" id="PF00005">
    <property type="entry name" value="ABC_tran"/>
    <property type="match status" value="1"/>
</dbReference>
<dbReference type="PANTHER" id="PTHR42781:SF4">
    <property type="entry name" value="SPERMIDINE_PUTRESCINE IMPORT ATP-BINDING PROTEIN POTA"/>
    <property type="match status" value="1"/>
</dbReference>
<protein>
    <submittedName>
        <fullName evidence="5">ABC transporter ATP-binding protein</fullName>
    </submittedName>
</protein>
<evidence type="ECO:0000256" key="1">
    <source>
        <dbReference type="ARBA" id="ARBA00022448"/>
    </source>
</evidence>
<dbReference type="InterPro" id="IPR027417">
    <property type="entry name" value="P-loop_NTPase"/>
</dbReference>
<dbReference type="InterPro" id="IPR050093">
    <property type="entry name" value="ABC_SmlMolc_Importer"/>
</dbReference>
<keyword evidence="1" id="KW-0813">Transport</keyword>
<name>A0ABT7WE62_9FLAO</name>
<dbReference type="SMART" id="SM00382">
    <property type="entry name" value="AAA"/>
    <property type="match status" value="1"/>
</dbReference>
<dbReference type="PROSITE" id="PS00211">
    <property type="entry name" value="ABC_TRANSPORTER_1"/>
    <property type="match status" value="1"/>
</dbReference>
<proteinExistence type="predicted"/>
<dbReference type="InterPro" id="IPR017871">
    <property type="entry name" value="ABC_transporter-like_CS"/>
</dbReference>
<dbReference type="InterPro" id="IPR003439">
    <property type="entry name" value="ABC_transporter-like_ATP-bd"/>
</dbReference>
<keyword evidence="2" id="KW-0547">Nucleotide-binding</keyword>
<gene>
    <name evidence="5" type="ORF">QU605_06925</name>
</gene>
<organism evidence="5 6">
    <name type="scientific">Robiginitalea aurantiaca</name>
    <dbReference type="NCBI Taxonomy" id="3056915"/>
    <lineage>
        <taxon>Bacteria</taxon>
        <taxon>Pseudomonadati</taxon>
        <taxon>Bacteroidota</taxon>
        <taxon>Flavobacteriia</taxon>
        <taxon>Flavobacteriales</taxon>
        <taxon>Flavobacteriaceae</taxon>
        <taxon>Robiginitalea</taxon>
    </lineage>
</organism>
<evidence type="ECO:0000259" key="4">
    <source>
        <dbReference type="PROSITE" id="PS50893"/>
    </source>
</evidence>
<feature type="domain" description="ABC transporter" evidence="4">
    <location>
        <begin position="10"/>
        <end position="242"/>
    </location>
</feature>
<comment type="caution">
    <text evidence="5">The sequence shown here is derived from an EMBL/GenBank/DDBJ whole genome shotgun (WGS) entry which is preliminary data.</text>
</comment>
<dbReference type="EMBL" id="JAUDUY010000003">
    <property type="protein sequence ID" value="MDM9631195.1"/>
    <property type="molecule type" value="Genomic_DNA"/>
</dbReference>